<feature type="compositionally biased region" description="Low complexity" evidence="2">
    <location>
        <begin position="903"/>
        <end position="913"/>
    </location>
</feature>
<evidence type="ECO:0000256" key="1">
    <source>
        <dbReference type="SAM" id="Coils"/>
    </source>
</evidence>
<organism evidence="3 4">
    <name type="scientific">Orchesella dallaii</name>
    <dbReference type="NCBI Taxonomy" id="48710"/>
    <lineage>
        <taxon>Eukaryota</taxon>
        <taxon>Metazoa</taxon>
        <taxon>Ecdysozoa</taxon>
        <taxon>Arthropoda</taxon>
        <taxon>Hexapoda</taxon>
        <taxon>Collembola</taxon>
        <taxon>Entomobryomorpha</taxon>
        <taxon>Entomobryoidea</taxon>
        <taxon>Orchesellidae</taxon>
        <taxon>Orchesellinae</taxon>
        <taxon>Orchesella</taxon>
    </lineage>
</organism>
<feature type="coiled-coil region" evidence="1">
    <location>
        <begin position="180"/>
        <end position="409"/>
    </location>
</feature>
<feature type="region of interest" description="Disordered" evidence="2">
    <location>
        <begin position="903"/>
        <end position="958"/>
    </location>
</feature>
<gene>
    <name evidence="3" type="ORF">ODALV1_LOCUS22383</name>
</gene>
<evidence type="ECO:0000256" key="2">
    <source>
        <dbReference type="SAM" id="MobiDB-lite"/>
    </source>
</evidence>
<accession>A0ABP1RHW3</accession>
<keyword evidence="4" id="KW-1185">Reference proteome</keyword>
<dbReference type="EMBL" id="CAXLJM020000075">
    <property type="protein sequence ID" value="CAL8128615.1"/>
    <property type="molecule type" value="Genomic_DNA"/>
</dbReference>
<keyword evidence="1" id="KW-0175">Coiled coil</keyword>
<proteinExistence type="predicted"/>
<sequence>MENNPYYNHLHSLPPQIPPLPPHGRIPQQQTLPQLQSWVPQQQNTVPQHYPQLQLPPMQVQLQQNYNSSATLPVSISTEGLVNVNSTTPPITPHPLDLTTNVNNNLPDVYPFSLSLAPQPQISPRRQFLPQAHYDGNYQNLAACYNDLTQQYIRVAEQQTASSEAFKILQSNEINYKSQLNSYKSHCSELEKELENRNSDALIPPIPISSLEFNNLVKLNKELVTSNEKLRQQNETLKCEEQKTKCEVDRLSTVNRRLTTEVRNLTEQISKEKGNHKRLEVKTGDYLLKTLEEKRKLMEFHKVELETLQKNSNEAELKIRSLNSKMQSLSSKNNELVSENRSYLNTINVLKDENLNVEKTVEILETKVLNLEKKLADSESAKQNQDKFVEGLQSEIKDFKKQLEIYKVRHSNPTQEEDKLIDEIKKRKNALLSARFENKKVVKTATKLEYENKNLREKLESVENKNKKLVETVDTLEGENLYLTKEQECVEEDNEKLSEQIATLKSGNENLLKKEKELNLEVKKQKKDKEVLITKHENEVKQLNEKLNEAENQIKTLSENVQKQQWELEEAKNTFSSNAKEEVESERERKCQKLAHDDYYEIEIERLTRDLNEERAKCARKSEAIAALKKISSGLEADSKRINPLMKQVAFLKSEKDILNRQLDKRLEEMQKLQSTIESLNVQVNELLKSNEDLSLKAIEHTMAIQTLEKKVQENITLIKTQEDEIQNQKVAMSFQEAKSNQQKISNLKKELVEKTKYLKDQEAELNIQRERADFYSRKLTNSDIVNAQLQRELNAEKGENKKAQEIDQQQKEKINELLRKVKDLKEDTDHFSESLREKKWEMRKANEKINKLKHKIRSLNENAIEAEKQEEKSQTSIVELGLQLDRMKSELEQAKLKPFTITSNNNKKNISNPLEEDEDGEDDFPKLPSGIKQTREKKKQTPNHGDAGRNFQPSSKRVRFSFDLNNLDVTEKIDGFKDERFSSDPMIQIEYGYFSPEHERLA</sequence>
<evidence type="ECO:0000313" key="4">
    <source>
        <dbReference type="Proteomes" id="UP001642540"/>
    </source>
</evidence>
<comment type="caution">
    <text evidence="3">The sequence shown here is derived from an EMBL/GenBank/DDBJ whole genome shotgun (WGS) entry which is preliminary data.</text>
</comment>
<protein>
    <submittedName>
        <fullName evidence="3">Uncharacterized protein</fullName>
    </submittedName>
</protein>
<evidence type="ECO:0000313" key="3">
    <source>
        <dbReference type="EMBL" id="CAL8128615.1"/>
    </source>
</evidence>
<name>A0ABP1RHW3_9HEXA</name>
<dbReference type="Proteomes" id="UP001642540">
    <property type="component" value="Unassembled WGS sequence"/>
</dbReference>
<feature type="coiled-coil region" evidence="1">
    <location>
        <begin position="438"/>
        <end position="574"/>
    </location>
</feature>
<feature type="coiled-coil region" evidence="1">
    <location>
        <begin position="649"/>
        <end position="898"/>
    </location>
</feature>
<reference evidence="3 4" key="1">
    <citation type="submission" date="2024-08" db="EMBL/GenBank/DDBJ databases">
        <authorList>
            <person name="Cucini C."/>
            <person name="Frati F."/>
        </authorList>
    </citation>
    <scope>NUCLEOTIDE SEQUENCE [LARGE SCALE GENOMIC DNA]</scope>
</reference>